<evidence type="ECO:0000259" key="13">
    <source>
        <dbReference type="PROSITE" id="PS51352"/>
    </source>
</evidence>
<comment type="function">
    <text evidence="12">Na(+)/H(+) antiporter that extrudes sodium in exchange for external protons.</text>
</comment>
<feature type="transmembrane region" description="Helical" evidence="12">
    <location>
        <begin position="399"/>
        <end position="426"/>
    </location>
</feature>
<evidence type="ECO:0000256" key="11">
    <source>
        <dbReference type="ARBA" id="ARBA00023201"/>
    </source>
</evidence>
<dbReference type="Gene3D" id="1.20.1530.10">
    <property type="entry name" value="Na+/H+ antiporter like domain"/>
    <property type="match status" value="1"/>
</dbReference>
<dbReference type="EMBL" id="SLWN01000020">
    <property type="protein sequence ID" value="TCO16589.1"/>
    <property type="molecule type" value="Genomic_DNA"/>
</dbReference>
<keyword evidence="4 12" id="KW-0050">Antiport</keyword>
<feature type="transmembrane region" description="Helical" evidence="12">
    <location>
        <begin position="138"/>
        <end position="159"/>
    </location>
</feature>
<dbReference type="Gene3D" id="3.40.30.10">
    <property type="entry name" value="Glutaredoxin"/>
    <property type="match status" value="1"/>
</dbReference>
<gene>
    <name evidence="12" type="primary">nhaA</name>
    <name evidence="14" type="ORF">EV652_12082</name>
</gene>
<dbReference type="PANTHER" id="PTHR30341:SF0">
    <property type="entry name" value="NA(+)_H(+) ANTIPORTER NHAA"/>
    <property type="match status" value="1"/>
</dbReference>
<dbReference type="HAMAP" id="MF_01844">
    <property type="entry name" value="NhaA"/>
    <property type="match status" value="1"/>
</dbReference>
<keyword evidence="9 12" id="KW-0406">Ion transport</keyword>
<dbReference type="NCBIfam" id="TIGR00773">
    <property type="entry name" value="NhaA"/>
    <property type="match status" value="1"/>
</dbReference>
<keyword evidence="11 12" id="KW-0739">Sodium transport</keyword>
<feature type="transmembrane region" description="Helical" evidence="12">
    <location>
        <begin position="250"/>
        <end position="276"/>
    </location>
</feature>
<proteinExistence type="inferred from homology"/>
<feature type="transmembrane region" description="Helical" evidence="12">
    <location>
        <begin position="106"/>
        <end position="123"/>
    </location>
</feature>
<dbReference type="InterPro" id="IPR004670">
    <property type="entry name" value="NhaA"/>
</dbReference>
<evidence type="ECO:0000313" key="14">
    <source>
        <dbReference type="EMBL" id="TCO16589.1"/>
    </source>
</evidence>
<dbReference type="GO" id="GO:0006885">
    <property type="term" value="P:regulation of pH"/>
    <property type="evidence" value="ECO:0007669"/>
    <property type="project" value="UniProtKB-UniRule"/>
</dbReference>
<keyword evidence="10 12" id="KW-0472">Membrane</keyword>
<evidence type="ECO:0000256" key="7">
    <source>
        <dbReference type="ARBA" id="ARBA00022989"/>
    </source>
</evidence>
<dbReference type="AlphaFoldDB" id="A0A4V2RY00"/>
<evidence type="ECO:0000313" key="15">
    <source>
        <dbReference type="Proteomes" id="UP000294508"/>
    </source>
</evidence>
<feature type="transmembrane region" description="Helical" evidence="12">
    <location>
        <begin position="165"/>
        <end position="186"/>
    </location>
</feature>
<feature type="transmembrane region" description="Helical" evidence="12">
    <location>
        <begin position="438"/>
        <end position="456"/>
    </location>
</feature>
<dbReference type="SUPFAM" id="SSF52833">
    <property type="entry name" value="Thioredoxin-like"/>
    <property type="match status" value="1"/>
</dbReference>
<feature type="transmembrane region" description="Helical" evidence="12">
    <location>
        <begin position="224"/>
        <end position="243"/>
    </location>
</feature>
<feature type="transmembrane region" description="Helical" evidence="12">
    <location>
        <begin position="364"/>
        <end position="387"/>
    </location>
</feature>
<dbReference type="InterPro" id="IPR012336">
    <property type="entry name" value="Thioredoxin-like_fold"/>
</dbReference>
<reference evidence="14 15" key="1">
    <citation type="journal article" date="2015" name="Stand. Genomic Sci.">
        <title>Genomic Encyclopedia of Bacterial and Archaeal Type Strains, Phase III: the genomes of soil and plant-associated and newly described type strains.</title>
        <authorList>
            <person name="Whitman W.B."/>
            <person name="Woyke T."/>
            <person name="Klenk H.P."/>
            <person name="Zhou Y."/>
            <person name="Lilburn T.G."/>
            <person name="Beck B.J."/>
            <person name="De Vos P."/>
            <person name="Vandamme P."/>
            <person name="Eisen J.A."/>
            <person name="Garrity G."/>
            <person name="Hugenholtz P."/>
            <person name="Kyrpides N.C."/>
        </authorList>
    </citation>
    <scope>NUCLEOTIDE SEQUENCE [LARGE SCALE GENOMIC DNA]</scope>
    <source>
        <strain evidence="14 15">VKM Ac-2572</strain>
    </source>
</reference>
<keyword evidence="3 12" id="KW-0813">Transport</keyword>
<protein>
    <recommendedName>
        <fullName evidence="12">Na(+)/H(+) antiporter NhaA</fullName>
    </recommendedName>
    <alternativeName>
        <fullName evidence="12">Sodium/proton antiporter NhaA</fullName>
    </alternativeName>
</protein>
<comment type="caution">
    <text evidence="14">The sequence shown here is derived from an EMBL/GenBank/DDBJ whole genome shotgun (WGS) entry which is preliminary data.</text>
</comment>
<evidence type="ECO:0000256" key="1">
    <source>
        <dbReference type="ARBA" id="ARBA00004429"/>
    </source>
</evidence>
<feature type="transmembrane region" description="Helical" evidence="12">
    <location>
        <begin position="58"/>
        <end position="77"/>
    </location>
</feature>
<dbReference type="GO" id="GO:0015385">
    <property type="term" value="F:sodium:proton antiporter activity"/>
    <property type="evidence" value="ECO:0007669"/>
    <property type="project" value="UniProtKB-UniRule"/>
</dbReference>
<dbReference type="Pfam" id="PF06965">
    <property type="entry name" value="Na_H_antiport_1"/>
    <property type="match status" value="1"/>
</dbReference>
<comment type="similarity">
    <text evidence="12">Belongs to the NhaA Na(+)/H(+) (TC 2.A.33) antiporter family.</text>
</comment>
<evidence type="ECO:0000256" key="4">
    <source>
        <dbReference type="ARBA" id="ARBA00022449"/>
    </source>
</evidence>
<feature type="transmembrane region" description="Helical" evidence="12">
    <location>
        <begin position="198"/>
        <end position="218"/>
    </location>
</feature>
<dbReference type="InterPro" id="IPR023171">
    <property type="entry name" value="Na/H_antiporter_dom_sf"/>
</dbReference>
<evidence type="ECO:0000256" key="3">
    <source>
        <dbReference type="ARBA" id="ARBA00022448"/>
    </source>
</evidence>
<evidence type="ECO:0000256" key="8">
    <source>
        <dbReference type="ARBA" id="ARBA00023053"/>
    </source>
</evidence>
<organism evidence="14 15">
    <name type="scientific">Kribbella steppae</name>
    <dbReference type="NCBI Taxonomy" id="2512223"/>
    <lineage>
        <taxon>Bacteria</taxon>
        <taxon>Bacillati</taxon>
        <taxon>Actinomycetota</taxon>
        <taxon>Actinomycetes</taxon>
        <taxon>Propionibacteriales</taxon>
        <taxon>Kribbellaceae</taxon>
        <taxon>Kribbella</taxon>
    </lineage>
</organism>
<comment type="subcellular location">
    <subcellularLocation>
        <location evidence="1">Cell inner membrane</location>
        <topology evidence="1">Multi-pass membrane protein</topology>
    </subcellularLocation>
    <subcellularLocation>
        <location evidence="12">Cell membrane</location>
        <topology evidence="12">Multi-pass membrane protein</topology>
    </subcellularLocation>
</comment>
<dbReference type="InterPro" id="IPR036249">
    <property type="entry name" value="Thioredoxin-like_sf"/>
</dbReference>
<evidence type="ECO:0000256" key="12">
    <source>
        <dbReference type="HAMAP-Rule" id="MF_01844"/>
    </source>
</evidence>
<dbReference type="Proteomes" id="UP000294508">
    <property type="component" value="Unassembled WGS sequence"/>
</dbReference>
<keyword evidence="8 12" id="KW-0915">Sodium</keyword>
<evidence type="ECO:0000256" key="6">
    <source>
        <dbReference type="ARBA" id="ARBA00022692"/>
    </source>
</evidence>
<accession>A0A4V2RY00</accession>
<dbReference type="InterPro" id="IPR013766">
    <property type="entry name" value="Thioredoxin_domain"/>
</dbReference>
<dbReference type="GO" id="GO:0005886">
    <property type="term" value="C:plasma membrane"/>
    <property type="evidence" value="ECO:0007669"/>
    <property type="project" value="UniProtKB-SubCell"/>
</dbReference>
<keyword evidence="5 12" id="KW-1003">Cell membrane</keyword>
<keyword evidence="7 12" id="KW-1133">Transmembrane helix</keyword>
<comment type="similarity">
    <text evidence="2">In the N-terminal section; belongs to the NhaA Na(+)/H(+) (TC 2.A.33) antiporter family.</text>
</comment>
<dbReference type="Pfam" id="PF13462">
    <property type="entry name" value="Thioredoxin_4"/>
    <property type="match status" value="1"/>
</dbReference>
<evidence type="ECO:0000256" key="9">
    <source>
        <dbReference type="ARBA" id="ARBA00023065"/>
    </source>
</evidence>
<evidence type="ECO:0000256" key="10">
    <source>
        <dbReference type="ARBA" id="ARBA00023136"/>
    </source>
</evidence>
<keyword evidence="6 12" id="KW-0812">Transmembrane</keyword>
<dbReference type="PANTHER" id="PTHR30341">
    <property type="entry name" value="SODIUM ION/PROTON ANTIPORTER NHAA-RELATED"/>
    <property type="match status" value="1"/>
</dbReference>
<name>A0A4V2RY00_9ACTN</name>
<feature type="domain" description="Thioredoxin" evidence="13">
    <location>
        <begin position="467"/>
        <end position="647"/>
    </location>
</feature>
<evidence type="ECO:0000256" key="2">
    <source>
        <dbReference type="ARBA" id="ARBA00007006"/>
    </source>
</evidence>
<evidence type="ECO:0000256" key="5">
    <source>
        <dbReference type="ARBA" id="ARBA00022475"/>
    </source>
</evidence>
<comment type="catalytic activity">
    <reaction evidence="12">
        <text>Na(+)(in) + 2 H(+)(out) = Na(+)(out) + 2 H(+)(in)</text>
        <dbReference type="Rhea" id="RHEA:29251"/>
        <dbReference type="ChEBI" id="CHEBI:15378"/>
        <dbReference type="ChEBI" id="CHEBI:29101"/>
    </reaction>
</comment>
<dbReference type="PROSITE" id="PS51352">
    <property type="entry name" value="THIOREDOXIN_2"/>
    <property type="match status" value="1"/>
</dbReference>
<keyword evidence="15" id="KW-1185">Reference proteome</keyword>
<sequence>MQPAPPKLLAGPALDFSGSLNPERYSESMTDFSALLSGRTSWRREIAAPVRAFLRTEAGSSGVLAAAILIALLWANLAPGMYDDFWRTELSIGLGNDVLRLDLREWINSGLMTLFFLVVGLEARREFDLGDLRDRSRFVLPLAAGVTGMILPVLIYLAFNAGGEGAHGWGVAMSTDTALALGLLALVGRGVPDRVRVFLLTVFVVDDLLALLVIAVVYSENIALKPLALALLSFAAVVVLAVLRVRKAWAYVVLGVLTWAALLTSGVDPVVAGLAIGLTASAYSPGREELEQATGLFRLFREQPTPELARSATVGLTATISPNERLQYLYHPWTSYLIVPLFGLANAGIPIDLDFLGQAYTSPITLGILVGYVVGKPVAVTVVSWLLTRFSGGRYRPQVGWAAVLGSGTIAGIGFTVSLLIATIAFEGPLLAEAKLGLLSAVVVASVLTWLVFRAAKLLSPPKKALALLGDAEMLVDLIDPVDPERDHIRGPETASVTLVEYGDFECPYCGMAETVVRDLLRDDDLRYVWRHLPLSDVHPRAQIAAEVSEAAAAQGAFWEMHDRLLANQENLQPKDLLRYAEELGLDQERLHEEVKRHVAAARVAQDIESADLSGVSGTPTFFINGQRHYGAYDVETLKAAIKVARARAKISR</sequence>